<evidence type="ECO:0000313" key="2">
    <source>
        <dbReference type="Proteomes" id="UP001335100"/>
    </source>
</evidence>
<protein>
    <submittedName>
        <fullName evidence="1">Fe2+ zn2+ uptake regulation protein</fullName>
    </submittedName>
</protein>
<name>A0ABU7HNP5_9PSED</name>
<sequence>MAYSLQTLESPRGSNDPARELLRRFGLRSSLIRFKVINALIVAQRDGQGLGARGVHCALVAQSRELLFISVREVLKRLCEDGVLCLHVDKRYRFTPLAWEVLLGLGMEVA</sequence>
<comment type="caution">
    <text evidence="1">The sequence shown here is derived from an EMBL/GenBank/DDBJ whole genome shotgun (WGS) entry which is preliminary data.</text>
</comment>
<dbReference type="EMBL" id="JAZDQJ010000006">
    <property type="protein sequence ID" value="MEE1933162.1"/>
    <property type="molecule type" value="Genomic_DNA"/>
</dbReference>
<organism evidence="1 2">
    <name type="scientific">Pseudomonas ulcerans</name>
    <dbReference type="NCBI Taxonomy" id="3115852"/>
    <lineage>
        <taxon>Bacteria</taxon>
        <taxon>Pseudomonadati</taxon>
        <taxon>Pseudomonadota</taxon>
        <taxon>Gammaproteobacteria</taxon>
        <taxon>Pseudomonadales</taxon>
        <taxon>Pseudomonadaceae</taxon>
        <taxon>Pseudomonas</taxon>
    </lineage>
</organism>
<gene>
    <name evidence="1" type="ORF">V0R50_08010</name>
</gene>
<reference evidence="1 2" key="1">
    <citation type="submission" date="2024-01" db="EMBL/GenBank/DDBJ databases">
        <title>Unpublished Manusciprt.</title>
        <authorList>
            <person name="Duman M."/>
            <person name="Valdes E.G."/>
            <person name="Ajmi N."/>
            <person name="Altun S."/>
            <person name="Saticioglu I.B."/>
        </authorList>
    </citation>
    <scope>NUCLEOTIDE SEQUENCE [LARGE SCALE GENOMIC DNA]</scope>
    <source>
        <strain evidence="1 2">148P</strain>
    </source>
</reference>
<dbReference type="Proteomes" id="UP001335100">
    <property type="component" value="Unassembled WGS sequence"/>
</dbReference>
<keyword evidence="2" id="KW-1185">Reference proteome</keyword>
<dbReference type="RefSeq" id="WP_330074050.1">
    <property type="nucleotide sequence ID" value="NZ_JAZDQJ010000006.1"/>
</dbReference>
<proteinExistence type="predicted"/>
<evidence type="ECO:0000313" key="1">
    <source>
        <dbReference type="EMBL" id="MEE1933162.1"/>
    </source>
</evidence>
<accession>A0ABU7HNP5</accession>